<evidence type="ECO:0000313" key="10">
    <source>
        <dbReference type="Proteomes" id="UP000192408"/>
    </source>
</evidence>
<sequence>MESIAKAKPVIELKSIRKEYDGKAIINDFNLSINHGEFITILGPSGCGKTTILRLIAGFEELNGGQIILDGQDISQVPAEQRPVNTVFQSYALFPHLTIFENVAFGLKMQKVPSSEIKPRVLEALRMVQLEEFAERKPAQLSGGQQQRVAIARAVVNKPKVLLLDESLSALDYNLRKQMQNELKALQRKLGITFIFVTHDQEEALSMSDRIIVLRSGKLQQDGTPREIYEEPNNLFVAQFIGEINIFDATVIERLDEKRVKANVEGRICDIYATQTVSAGSRLKVLLRPEDLRLEEVNETETVNGIVGYVRERNYKGMTLESTIELASGKMVLISEFFNEDDPDVDHSLNQKVAITWVESWEVVLEDEDNNA</sequence>
<evidence type="ECO:0000256" key="1">
    <source>
        <dbReference type="ARBA" id="ARBA00022448"/>
    </source>
</evidence>
<dbReference type="STRING" id="1122938.SAMN05660772_01762"/>
<comment type="subunit">
    <text evidence="7">The complex is composed of two ATP-binding proteins (PotA), two transmembrane proteins (PotB and PotC) and a solute-binding protein (PotD).</text>
</comment>
<dbReference type="Pfam" id="PF00005">
    <property type="entry name" value="ABC_tran"/>
    <property type="match status" value="1"/>
</dbReference>
<keyword evidence="6 7" id="KW-0472">Membrane</keyword>
<dbReference type="AlphaFoldDB" id="A0A1W1UIX1"/>
<gene>
    <name evidence="7" type="primary">potA</name>
    <name evidence="9" type="ORF">SAMN05660772_01762</name>
</gene>
<dbReference type="InterPro" id="IPR013611">
    <property type="entry name" value="Transp-assoc_OB_typ2"/>
</dbReference>
<dbReference type="GO" id="GO:0043190">
    <property type="term" value="C:ATP-binding cassette (ABC) transporter complex"/>
    <property type="evidence" value="ECO:0007669"/>
    <property type="project" value="InterPro"/>
</dbReference>
<dbReference type="EMBL" id="FWWV01000005">
    <property type="protein sequence ID" value="SMB81058.1"/>
    <property type="molecule type" value="Genomic_DNA"/>
</dbReference>
<dbReference type="NCBIfam" id="TIGR01187">
    <property type="entry name" value="potA"/>
    <property type="match status" value="1"/>
</dbReference>
<keyword evidence="1 7" id="KW-0813">Transport</keyword>
<keyword evidence="10" id="KW-1185">Reference proteome</keyword>
<dbReference type="SUPFAM" id="SSF52540">
    <property type="entry name" value="P-loop containing nucleoside triphosphate hydrolases"/>
    <property type="match status" value="1"/>
</dbReference>
<dbReference type="PROSITE" id="PS00211">
    <property type="entry name" value="ABC_TRANSPORTER_1"/>
    <property type="match status" value="1"/>
</dbReference>
<dbReference type="Gene3D" id="2.40.50.100">
    <property type="match status" value="1"/>
</dbReference>
<keyword evidence="3 7" id="KW-0547">Nucleotide-binding</keyword>
<evidence type="ECO:0000256" key="6">
    <source>
        <dbReference type="ARBA" id="ARBA00023136"/>
    </source>
</evidence>
<proteinExistence type="inferred from homology"/>
<dbReference type="InterPro" id="IPR027417">
    <property type="entry name" value="P-loop_NTPase"/>
</dbReference>
<name>A0A1W1UIX1_9PAST</name>
<dbReference type="GO" id="GO:0015594">
    <property type="term" value="F:ABC-type putrescine transporter activity"/>
    <property type="evidence" value="ECO:0007669"/>
    <property type="project" value="InterPro"/>
</dbReference>
<comment type="similarity">
    <text evidence="7">Belongs to the ABC transporter superfamily. Spermidine/putrescine importer (TC 3.A.1.11.1) family.</text>
</comment>
<dbReference type="PANTHER" id="PTHR42781:SF4">
    <property type="entry name" value="SPERMIDINE_PUTRESCINE IMPORT ATP-BINDING PROTEIN POTA"/>
    <property type="match status" value="1"/>
</dbReference>
<dbReference type="CDD" id="cd03300">
    <property type="entry name" value="ABC_PotA_N"/>
    <property type="match status" value="1"/>
</dbReference>
<organism evidence="9 10">
    <name type="scientific">Pasteurella testudinis DSM 23072</name>
    <dbReference type="NCBI Taxonomy" id="1122938"/>
    <lineage>
        <taxon>Bacteria</taxon>
        <taxon>Pseudomonadati</taxon>
        <taxon>Pseudomonadota</taxon>
        <taxon>Gammaproteobacteria</taxon>
        <taxon>Pasteurellales</taxon>
        <taxon>Pasteurellaceae</taxon>
        <taxon>Pasteurella</taxon>
    </lineage>
</organism>
<dbReference type="SMART" id="SM00382">
    <property type="entry name" value="AAA"/>
    <property type="match status" value="1"/>
</dbReference>
<evidence type="ECO:0000256" key="2">
    <source>
        <dbReference type="ARBA" id="ARBA00022475"/>
    </source>
</evidence>
<evidence type="ECO:0000256" key="7">
    <source>
        <dbReference type="RuleBase" id="RU364083"/>
    </source>
</evidence>
<evidence type="ECO:0000313" key="9">
    <source>
        <dbReference type="EMBL" id="SMB81058.1"/>
    </source>
</evidence>
<dbReference type="InterPro" id="IPR017879">
    <property type="entry name" value="PotA_ATP-bd"/>
</dbReference>
<protein>
    <recommendedName>
        <fullName evidence="7">Spermidine/putrescine import ATP-binding protein PotA</fullName>
        <ecNumber evidence="7">7.6.2.11</ecNumber>
    </recommendedName>
</protein>
<dbReference type="InterPro" id="IPR005893">
    <property type="entry name" value="PotA-like"/>
</dbReference>
<dbReference type="GO" id="GO:0016887">
    <property type="term" value="F:ATP hydrolysis activity"/>
    <property type="evidence" value="ECO:0007669"/>
    <property type="project" value="InterPro"/>
</dbReference>
<dbReference type="NCBIfam" id="NF006987">
    <property type="entry name" value="PRK09452.1"/>
    <property type="match status" value="1"/>
</dbReference>
<keyword evidence="4 7" id="KW-0067">ATP-binding</keyword>
<dbReference type="RefSeq" id="WP_084256061.1">
    <property type="nucleotide sequence ID" value="NZ_FWWV01000005.1"/>
</dbReference>
<dbReference type="PROSITE" id="PS50893">
    <property type="entry name" value="ABC_TRANSPORTER_2"/>
    <property type="match status" value="1"/>
</dbReference>
<evidence type="ECO:0000259" key="8">
    <source>
        <dbReference type="PROSITE" id="PS50893"/>
    </source>
</evidence>
<dbReference type="InterPro" id="IPR008995">
    <property type="entry name" value="Mo/tungstate-bd_C_term_dom"/>
</dbReference>
<dbReference type="InterPro" id="IPR017871">
    <property type="entry name" value="ABC_transporter-like_CS"/>
</dbReference>
<dbReference type="Proteomes" id="UP000192408">
    <property type="component" value="Unassembled WGS sequence"/>
</dbReference>
<reference evidence="10" key="1">
    <citation type="submission" date="2017-04" db="EMBL/GenBank/DDBJ databases">
        <authorList>
            <person name="Varghese N."/>
            <person name="Submissions S."/>
        </authorList>
    </citation>
    <scope>NUCLEOTIDE SEQUENCE [LARGE SCALE GENOMIC DNA]</scope>
    <source>
        <strain evidence="10">DSM 23072</strain>
    </source>
</reference>
<dbReference type="Pfam" id="PF08402">
    <property type="entry name" value="TOBE_2"/>
    <property type="match status" value="1"/>
</dbReference>
<dbReference type="EC" id="7.6.2.11" evidence="7"/>
<evidence type="ECO:0000256" key="4">
    <source>
        <dbReference type="ARBA" id="ARBA00022840"/>
    </source>
</evidence>
<dbReference type="InterPro" id="IPR050093">
    <property type="entry name" value="ABC_SmlMolc_Importer"/>
</dbReference>
<dbReference type="PANTHER" id="PTHR42781">
    <property type="entry name" value="SPERMIDINE/PUTRESCINE IMPORT ATP-BINDING PROTEIN POTA"/>
    <property type="match status" value="1"/>
</dbReference>
<dbReference type="Gene3D" id="3.40.50.300">
    <property type="entry name" value="P-loop containing nucleotide triphosphate hydrolases"/>
    <property type="match status" value="1"/>
</dbReference>
<comment type="function">
    <text evidence="7">Part of the ABC transporter complex PotABCD involved in spermidine/putrescine import. Responsible for energy coupling to the transport system.</text>
</comment>
<evidence type="ECO:0000256" key="5">
    <source>
        <dbReference type="ARBA" id="ARBA00022967"/>
    </source>
</evidence>
<dbReference type="InterPro" id="IPR003593">
    <property type="entry name" value="AAA+_ATPase"/>
</dbReference>
<evidence type="ECO:0000256" key="3">
    <source>
        <dbReference type="ARBA" id="ARBA00022741"/>
    </source>
</evidence>
<dbReference type="FunFam" id="3.40.50.300:FF:000133">
    <property type="entry name" value="Spermidine/putrescine import ATP-binding protein PotA"/>
    <property type="match status" value="1"/>
</dbReference>
<dbReference type="InterPro" id="IPR003439">
    <property type="entry name" value="ABC_transporter-like_ATP-bd"/>
</dbReference>
<feature type="domain" description="ABC transporter" evidence="8">
    <location>
        <begin position="11"/>
        <end position="241"/>
    </location>
</feature>
<dbReference type="SUPFAM" id="SSF50331">
    <property type="entry name" value="MOP-like"/>
    <property type="match status" value="1"/>
</dbReference>
<comment type="catalytic activity">
    <reaction evidence="7">
        <text>ATP + H2O + polyamine-[polyamine-binding protein]Side 1 = ADP + phosphate + polyamineSide 2 + [polyamine-binding protein]Side 1.</text>
        <dbReference type="EC" id="7.6.2.11"/>
    </reaction>
</comment>
<accession>A0A1W1UIX1</accession>
<keyword evidence="2 7" id="KW-1003">Cell membrane</keyword>
<dbReference type="GO" id="GO:0005524">
    <property type="term" value="F:ATP binding"/>
    <property type="evidence" value="ECO:0007669"/>
    <property type="project" value="UniProtKB-KW"/>
</dbReference>
<keyword evidence="5 7" id="KW-1278">Translocase</keyword>